<dbReference type="SMART" id="SM00732">
    <property type="entry name" value="YqgFc"/>
    <property type="match status" value="1"/>
</dbReference>
<dbReference type="STRING" id="307972.A0A2G8L8W5"/>
<proteinExistence type="predicted"/>
<dbReference type="InterPro" id="IPR018974">
    <property type="entry name" value="Tex-like_N"/>
</dbReference>
<dbReference type="Pfam" id="PF09371">
    <property type="entry name" value="Tex_N"/>
    <property type="match status" value="1"/>
</dbReference>
<dbReference type="PANTHER" id="PTHR10724:SF10">
    <property type="entry name" value="S1 RNA-BINDING DOMAIN-CONTAINING PROTEIN 1"/>
    <property type="match status" value="1"/>
</dbReference>
<evidence type="ECO:0000256" key="1">
    <source>
        <dbReference type="SAM" id="MobiDB-lite"/>
    </source>
</evidence>
<dbReference type="Pfam" id="PF16921">
    <property type="entry name" value="Tex_YqgF"/>
    <property type="match status" value="1"/>
</dbReference>
<feature type="compositionally biased region" description="Basic and acidic residues" evidence="1">
    <location>
        <begin position="526"/>
        <end position="536"/>
    </location>
</feature>
<evidence type="ECO:0000313" key="3">
    <source>
        <dbReference type="EMBL" id="PIK56684.1"/>
    </source>
</evidence>
<dbReference type="SUPFAM" id="SSF47781">
    <property type="entry name" value="RuvA domain 2-like"/>
    <property type="match status" value="2"/>
</dbReference>
<gene>
    <name evidence="3" type="ORF">BSL78_06406</name>
</gene>
<organism evidence="3 4">
    <name type="scientific">Stichopus japonicus</name>
    <name type="common">Sea cucumber</name>
    <dbReference type="NCBI Taxonomy" id="307972"/>
    <lineage>
        <taxon>Eukaryota</taxon>
        <taxon>Metazoa</taxon>
        <taxon>Echinodermata</taxon>
        <taxon>Eleutherozoa</taxon>
        <taxon>Echinozoa</taxon>
        <taxon>Holothuroidea</taxon>
        <taxon>Aspidochirotacea</taxon>
        <taxon>Aspidochirotida</taxon>
        <taxon>Stichopodidae</taxon>
        <taxon>Apostichopus</taxon>
    </lineage>
</organism>
<dbReference type="InterPro" id="IPR023323">
    <property type="entry name" value="Tex-like_dom_sf"/>
</dbReference>
<dbReference type="InterPro" id="IPR037027">
    <property type="entry name" value="YqgF/RNaseH-like_dom_sf"/>
</dbReference>
<protein>
    <submittedName>
        <fullName evidence="3">Putative S1 RNA-binding domain-containing protein 1</fullName>
    </submittedName>
</protein>
<feature type="domain" description="YqgF/RNase H-like" evidence="2">
    <location>
        <begin position="291"/>
        <end position="388"/>
    </location>
</feature>
<dbReference type="GO" id="GO:0003735">
    <property type="term" value="F:structural constituent of ribosome"/>
    <property type="evidence" value="ECO:0007669"/>
    <property type="project" value="TreeGrafter"/>
</dbReference>
<dbReference type="Pfam" id="PF12836">
    <property type="entry name" value="HHH_3"/>
    <property type="match status" value="1"/>
</dbReference>
<dbReference type="InterPro" id="IPR006641">
    <property type="entry name" value="YqgF/RNaseH-like_dom"/>
</dbReference>
<evidence type="ECO:0000259" key="2">
    <source>
        <dbReference type="SMART" id="SM00732"/>
    </source>
</evidence>
<dbReference type="InterPro" id="IPR010994">
    <property type="entry name" value="RuvA_2-like"/>
</dbReference>
<reference evidence="3 4" key="1">
    <citation type="journal article" date="2017" name="PLoS Biol.">
        <title>The sea cucumber genome provides insights into morphological evolution and visceral regeneration.</title>
        <authorList>
            <person name="Zhang X."/>
            <person name="Sun L."/>
            <person name="Yuan J."/>
            <person name="Sun Y."/>
            <person name="Gao Y."/>
            <person name="Zhang L."/>
            <person name="Li S."/>
            <person name="Dai H."/>
            <person name="Hamel J.F."/>
            <person name="Liu C."/>
            <person name="Yu Y."/>
            <person name="Liu S."/>
            <person name="Lin W."/>
            <person name="Guo K."/>
            <person name="Jin S."/>
            <person name="Xu P."/>
            <person name="Storey K.B."/>
            <person name="Huan P."/>
            <person name="Zhang T."/>
            <person name="Zhou Y."/>
            <person name="Zhang J."/>
            <person name="Lin C."/>
            <person name="Li X."/>
            <person name="Xing L."/>
            <person name="Huo D."/>
            <person name="Sun M."/>
            <person name="Wang L."/>
            <person name="Mercier A."/>
            <person name="Li F."/>
            <person name="Yang H."/>
            <person name="Xiang J."/>
        </authorList>
    </citation>
    <scope>NUCLEOTIDE SEQUENCE [LARGE SCALE GENOMIC DNA]</scope>
    <source>
        <strain evidence="3">Shaxun</strain>
        <tissue evidence="3">Muscle</tissue>
    </source>
</reference>
<dbReference type="InterPro" id="IPR012337">
    <property type="entry name" value="RNaseH-like_sf"/>
</dbReference>
<comment type="caution">
    <text evidence="3">The sequence shown here is derived from an EMBL/GenBank/DDBJ whole genome shotgun (WGS) entry which is preliminary data.</text>
</comment>
<dbReference type="FunFam" id="1.10.10.650:FF:000001">
    <property type="entry name" value="S1 RNA-binding domain 1"/>
    <property type="match status" value="1"/>
</dbReference>
<dbReference type="PANTHER" id="PTHR10724">
    <property type="entry name" value="30S RIBOSOMAL PROTEIN S1"/>
    <property type="match status" value="1"/>
</dbReference>
<dbReference type="FunFam" id="3.30.420.140:FF:000001">
    <property type="entry name" value="RNA-binding transcriptional accessory protein"/>
    <property type="match status" value="1"/>
</dbReference>
<accession>A0A2G8L8W5</accession>
<dbReference type="GO" id="GO:0003729">
    <property type="term" value="F:mRNA binding"/>
    <property type="evidence" value="ECO:0007669"/>
    <property type="project" value="TreeGrafter"/>
</dbReference>
<evidence type="ECO:0000313" key="4">
    <source>
        <dbReference type="Proteomes" id="UP000230750"/>
    </source>
</evidence>
<keyword evidence="4" id="KW-1185">Reference proteome</keyword>
<dbReference type="EMBL" id="MRZV01000167">
    <property type="protein sequence ID" value="PIK56684.1"/>
    <property type="molecule type" value="Genomic_DNA"/>
</dbReference>
<dbReference type="SUPFAM" id="SSF53098">
    <property type="entry name" value="Ribonuclease H-like"/>
    <property type="match status" value="1"/>
</dbReference>
<sequence>MTSVAGSSKILITESKPFKVEWEIADVIAEETDLDRTAVQNTIDMLEMAQTIPFIARYRRQQSNNMDVEKLRDVARLLQELKDVQAKAAYVAKQIQAKGKLTSIILRDLQRTTTVSEIECVFSPFKPARKEDVTAVQNGIMHIIAEIIASDKETLEQLKEISTDRESMIVVTPAKVRLDKNEKDPKKAKTASESHASLSENFDVYFRRKFFPLRDIQSFHFIVRKWTPPEATTDEYKLWKATFLDVYERLLLPRLIREIRSGLTKNAQSESLAIFGSNLKHLLMSPPILGKTIMGIDPGFSHGCKVAIISQRSEILQTGVFYLRFPNNSSAMLIRYLTTFKCQTIAIGNGTACRETEVFVSRILQTPELRPLNCSYCIVNENGASIYSVSPLAIEEMPDLDPNIRSAVSIARRLQNPLAELVKIEPKHLGIGQYQHDLPKGPLEKTLESVVEECVSFVGVDINSCSAELLRYVAGIGQAMAAKIIKHRVCEGPFINRSQLQEVKGLGKKTFQQCAGFIRVSPSETPENKPEDKVDSSKTSSEIHQGRGKKRKHHETRSHNPLDTTWIHPESYEAAERLVSIIGLSTADVGSSKMKQMLDKILRNAGDETLADNIGVDVHTLKIIMDGLKSPSNFDIRSGAVRRSLV</sequence>
<dbReference type="Gene3D" id="3.30.420.140">
    <property type="entry name" value="YqgF/RNase H-like domain"/>
    <property type="match status" value="1"/>
</dbReference>
<dbReference type="InterPro" id="IPR050437">
    <property type="entry name" value="Ribos_protein_bS1-like"/>
</dbReference>
<dbReference type="AlphaFoldDB" id="A0A2G8L8W5"/>
<dbReference type="OrthoDB" id="995477at2759"/>
<name>A0A2G8L8W5_STIJA</name>
<dbReference type="GO" id="GO:0006139">
    <property type="term" value="P:nucleobase-containing compound metabolic process"/>
    <property type="evidence" value="ECO:0007669"/>
    <property type="project" value="InterPro"/>
</dbReference>
<dbReference type="InterPro" id="IPR041692">
    <property type="entry name" value="HHH_9"/>
</dbReference>
<dbReference type="Gene3D" id="1.10.150.310">
    <property type="entry name" value="Tex RuvX-like domain-like"/>
    <property type="match status" value="1"/>
</dbReference>
<dbReference type="Proteomes" id="UP000230750">
    <property type="component" value="Unassembled WGS sequence"/>
</dbReference>
<feature type="compositionally biased region" description="Basic residues" evidence="1">
    <location>
        <begin position="546"/>
        <end position="556"/>
    </location>
</feature>
<dbReference type="Pfam" id="PF17674">
    <property type="entry name" value="HHH_9"/>
    <property type="match status" value="1"/>
</dbReference>
<dbReference type="Gene3D" id="1.10.3500.10">
    <property type="entry name" value="Tex N-terminal region-like"/>
    <property type="match status" value="1"/>
</dbReference>
<dbReference type="InterPro" id="IPR032639">
    <property type="entry name" value="Tex_YqgF"/>
</dbReference>
<dbReference type="GO" id="GO:0006412">
    <property type="term" value="P:translation"/>
    <property type="evidence" value="ECO:0007669"/>
    <property type="project" value="TreeGrafter"/>
</dbReference>
<dbReference type="SUPFAM" id="SSF158832">
    <property type="entry name" value="Tex N-terminal region-like"/>
    <property type="match status" value="1"/>
</dbReference>
<feature type="region of interest" description="Disordered" evidence="1">
    <location>
        <begin position="519"/>
        <end position="564"/>
    </location>
</feature>